<feature type="transmembrane region" description="Helical" evidence="1">
    <location>
        <begin position="208"/>
        <end position="228"/>
    </location>
</feature>
<accession>A0A841GT30</accession>
<evidence type="ECO:0000313" key="2">
    <source>
        <dbReference type="EMBL" id="MBB6069629.1"/>
    </source>
</evidence>
<feature type="transmembrane region" description="Helical" evidence="1">
    <location>
        <begin position="89"/>
        <end position="107"/>
    </location>
</feature>
<protein>
    <recommendedName>
        <fullName evidence="4">DUF3667 domain-containing protein</fullName>
    </recommendedName>
</protein>
<keyword evidence="1" id="KW-1133">Transmembrane helix</keyword>
<feature type="transmembrane region" description="Helical" evidence="1">
    <location>
        <begin position="240"/>
        <end position="267"/>
    </location>
</feature>
<sequence>MQSYSAIATARACLECGALNTTRFCGECGAPVAEQTESARQMLRESVAELVGVDAGVLRTIRDLVLRPVAVVRSYWAGNPAGYARPMKLFFVLAGAYLLLLSIAKPFDFDWEQLIRSQPAETSAMIERFMAAQVVTAQVVNDRFHQWMNTLMPVISALLLAPLAWMLRRMNPSQPYANHLLFAASITNSIWIVCILMSPLMLLGAGPYTAVAQIAGCALYGMGIFGLYPARTRTRTALRLGGFLLADFVLTMVVSLFAQLAVLFAAMTL</sequence>
<keyword evidence="1" id="KW-0472">Membrane</keyword>
<dbReference type="Pfam" id="PF12412">
    <property type="entry name" value="DUF3667"/>
    <property type="match status" value="1"/>
</dbReference>
<proteinExistence type="predicted"/>
<name>A0A841GT30_9BACT</name>
<feature type="transmembrane region" description="Helical" evidence="1">
    <location>
        <begin position="179"/>
        <end position="202"/>
    </location>
</feature>
<gene>
    <name evidence="2" type="ORF">HNQ61_001244</name>
</gene>
<organism evidence="2 3">
    <name type="scientific">Longimicrobium terrae</name>
    <dbReference type="NCBI Taxonomy" id="1639882"/>
    <lineage>
        <taxon>Bacteria</taxon>
        <taxon>Pseudomonadati</taxon>
        <taxon>Gemmatimonadota</taxon>
        <taxon>Longimicrobiia</taxon>
        <taxon>Longimicrobiales</taxon>
        <taxon>Longimicrobiaceae</taxon>
        <taxon>Longimicrobium</taxon>
    </lineage>
</organism>
<dbReference type="AlphaFoldDB" id="A0A841GT30"/>
<keyword evidence="1" id="KW-0812">Transmembrane</keyword>
<feature type="transmembrane region" description="Helical" evidence="1">
    <location>
        <begin position="147"/>
        <end position="167"/>
    </location>
</feature>
<comment type="caution">
    <text evidence="2">The sequence shown here is derived from an EMBL/GenBank/DDBJ whole genome shotgun (WGS) entry which is preliminary data.</text>
</comment>
<evidence type="ECO:0000313" key="3">
    <source>
        <dbReference type="Proteomes" id="UP000582837"/>
    </source>
</evidence>
<evidence type="ECO:0000256" key="1">
    <source>
        <dbReference type="SAM" id="Phobius"/>
    </source>
</evidence>
<keyword evidence="3" id="KW-1185">Reference proteome</keyword>
<dbReference type="InterPro" id="IPR022134">
    <property type="entry name" value="DUF3667"/>
</dbReference>
<evidence type="ECO:0008006" key="4">
    <source>
        <dbReference type="Google" id="ProtNLM"/>
    </source>
</evidence>
<dbReference type="RefSeq" id="WP_170037170.1">
    <property type="nucleotide sequence ID" value="NZ_JABDTL010000002.1"/>
</dbReference>
<reference evidence="2 3" key="1">
    <citation type="submission" date="2020-08" db="EMBL/GenBank/DDBJ databases">
        <title>Genomic Encyclopedia of Type Strains, Phase IV (KMG-IV): sequencing the most valuable type-strain genomes for metagenomic binning, comparative biology and taxonomic classification.</title>
        <authorList>
            <person name="Goeker M."/>
        </authorList>
    </citation>
    <scope>NUCLEOTIDE SEQUENCE [LARGE SCALE GENOMIC DNA]</scope>
    <source>
        <strain evidence="2 3">DSM 29007</strain>
    </source>
</reference>
<dbReference type="EMBL" id="JACHIA010000002">
    <property type="protein sequence ID" value="MBB6069629.1"/>
    <property type="molecule type" value="Genomic_DNA"/>
</dbReference>
<dbReference type="Proteomes" id="UP000582837">
    <property type="component" value="Unassembled WGS sequence"/>
</dbReference>